<name>A0A1H7QZY5_HALLR</name>
<feature type="domain" description="NAD(P)-binding" evidence="1">
    <location>
        <begin position="12"/>
        <end position="204"/>
    </location>
</feature>
<dbReference type="SUPFAM" id="SSF51735">
    <property type="entry name" value="NAD(P)-binding Rossmann-fold domains"/>
    <property type="match status" value="1"/>
</dbReference>
<dbReference type="RefSeq" id="WP_074794545.1">
    <property type="nucleotide sequence ID" value="NZ_FOAD01000005.1"/>
</dbReference>
<dbReference type="PANTHER" id="PTHR15020:SF50">
    <property type="entry name" value="UPF0659 PROTEIN YMR090W"/>
    <property type="match status" value="1"/>
</dbReference>
<dbReference type="Gene3D" id="3.40.50.720">
    <property type="entry name" value="NAD(P)-binding Rossmann-like Domain"/>
    <property type="match status" value="1"/>
</dbReference>
<gene>
    <name evidence="2" type="ORF">SAMN04488691_105220</name>
</gene>
<dbReference type="InterPro" id="IPR016040">
    <property type="entry name" value="NAD(P)-bd_dom"/>
</dbReference>
<evidence type="ECO:0000313" key="3">
    <source>
        <dbReference type="Proteomes" id="UP000183894"/>
    </source>
</evidence>
<dbReference type="InterPro" id="IPR036291">
    <property type="entry name" value="NAD(P)-bd_dom_sf"/>
</dbReference>
<sequence length="241" mass="25061">MTRTDGRVLVAGATGKTGQHVVEALSETPFVVRAVTRDADAADSLRTQGVDEVVVGDLLDPEDAARAVADVDAVVSAVGAAFRLEDIRGDLVDGAGLVNLIDAAADADVKRFVLTSSIGVGDSKGGLPLSIRAILTAGGVLSAKERSEERLKETSMDYTIVRPGALTDSPATGDVLVGEGGDSVRGSIPRADVANVLVHALFTPETENRTFEIVSQPGLRDPPNTLVDVEWGQIPRAEPAE</sequence>
<dbReference type="Pfam" id="PF13460">
    <property type="entry name" value="NAD_binding_10"/>
    <property type="match status" value="1"/>
</dbReference>
<dbReference type="CDD" id="cd05243">
    <property type="entry name" value="SDR_a5"/>
    <property type="match status" value="1"/>
</dbReference>
<organism evidence="2 3">
    <name type="scientific">Haloferax larsenii</name>
    <dbReference type="NCBI Taxonomy" id="302484"/>
    <lineage>
        <taxon>Archaea</taxon>
        <taxon>Methanobacteriati</taxon>
        <taxon>Methanobacteriota</taxon>
        <taxon>Stenosarchaea group</taxon>
        <taxon>Halobacteria</taxon>
        <taxon>Halobacteriales</taxon>
        <taxon>Haloferacaceae</taxon>
        <taxon>Haloferax</taxon>
    </lineage>
</organism>
<evidence type="ECO:0000259" key="1">
    <source>
        <dbReference type="Pfam" id="PF13460"/>
    </source>
</evidence>
<dbReference type="PANTHER" id="PTHR15020">
    <property type="entry name" value="FLAVIN REDUCTASE-RELATED"/>
    <property type="match status" value="1"/>
</dbReference>
<dbReference type="EMBL" id="FOAD01000005">
    <property type="protein sequence ID" value="SEL53560.1"/>
    <property type="molecule type" value="Genomic_DNA"/>
</dbReference>
<dbReference type="Proteomes" id="UP000183894">
    <property type="component" value="Unassembled WGS sequence"/>
</dbReference>
<protein>
    <submittedName>
        <fullName evidence="2">Nucleoside-diphosphate-sugar epimerase</fullName>
    </submittedName>
</protein>
<accession>A0A1H7QZY5</accession>
<evidence type="ECO:0000313" key="2">
    <source>
        <dbReference type="EMBL" id="SEL53560.1"/>
    </source>
</evidence>
<dbReference type="OrthoDB" id="358920at2157"/>
<proteinExistence type="predicted"/>
<dbReference type="AlphaFoldDB" id="A0A1H7QZY5"/>
<reference evidence="2 3" key="1">
    <citation type="submission" date="2016-10" db="EMBL/GenBank/DDBJ databases">
        <authorList>
            <person name="de Groot N.N."/>
        </authorList>
    </citation>
    <scope>NUCLEOTIDE SEQUENCE [LARGE SCALE GENOMIC DNA]</scope>
    <source>
        <strain evidence="2 3">CDM_5</strain>
    </source>
</reference>